<organism evidence="1">
    <name type="scientific">uncultured Sphingomonas sp</name>
    <dbReference type="NCBI Taxonomy" id="158754"/>
    <lineage>
        <taxon>Bacteria</taxon>
        <taxon>Pseudomonadati</taxon>
        <taxon>Pseudomonadota</taxon>
        <taxon>Alphaproteobacteria</taxon>
        <taxon>Sphingomonadales</taxon>
        <taxon>Sphingomonadaceae</taxon>
        <taxon>Sphingomonas</taxon>
        <taxon>environmental samples</taxon>
    </lineage>
</organism>
<gene>
    <name evidence="1" type="ORF">AVDCRST_MAG31-805</name>
</gene>
<sequence length="40" mass="4110">MASAACWVINSAVSRRTAFPASSGGTHFLKKAADVQFGPA</sequence>
<reference evidence="1" key="1">
    <citation type="submission" date="2020-02" db="EMBL/GenBank/DDBJ databases">
        <authorList>
            <person name="Meier V. D."/>
        </authorList>
    </citation>
    <scope>NUCLEOTIDE SEQUENCE</scope>
    <source>
        <strain evidence="1">AVDCRST_MAG31</strain>
    </source>
</reference>
<accession>A0A6J4SXA7</accession>
<proteinExistence type="predicted"/>
<protein>
    <submittedName>
        <fullName evidence="1">Uncharacterized protein</fullName>
    </submittedName>
</protein>
<dbReference type="AlphaFoldDB" id="A0A6J4SXA7"/>
<evidence type="ECO:0000313" key="1">
    <source>
        <dbReference type="EMBL" id="CAA9508183.1"/>
    </source>
</evidence>
<dbReference type="EMBL" id="CADCWA010000053">
    <property type="protein sequence ID" value="CAA9508183.1"/>
    <property type="molecule type" value="Genomic_DNA"/>
</dbReference>
<name>A0A6J4SXA7_9SPHN</name>